<dbReference type="Proteomes" id="UP000004342">
    <property type="component" value="Unassembled WGS sequence"/>
</dbReference>
<dbReference type="RefSeq" id="WP_003458996.1">
    <property type="nucleotide sequence ID" value="NZ_ABDV01000021.1"/>
</dbReference>
<dbReference type="InterPro" id="IPR058521">
    <property type="entry name" value="DUF8208"/>
</dbReference>
<feature type="transmembrane region" description="Helical" evidence="2">
    <location>
        <begin position="69"/>
        <end position="87"/>
    </location>
</feature>
<evidence type="ECO:0000313" key="4">
    <source>
        <dbReference type="EMBL" id="EDT23194.1"/>
    </source>
</evidence>
<feature type="region of interest" description="Disordered" evidence="1">
    <location>
        <begin position="404"/>
        <end position="505"/>
    </location>
</feature>
<evidence type="ECO:0000259" key="3">
    <source>
        <dbReference type="Pfam" id="PF26635"/>
    </source>
</evidence>
<keyword evidence="2" id="KW-1133">Transmembrane helix</keyword>
<organism evidence="4 5">
    <name type="scientific">Clostridium perfringens B str. ATCC 3626</name>
    <dbReference type="NCBI Taxonomy" id="451754"/>
    <lineage>
        <taxon>Bacteria</taxon>
        <taxon>Bacillati</taxon>
        <taxon>Bacillota</taxon>
        <taxon>Clostridia</taxon>
        <taxon>Eubacteriales</taxon>
        <taxon>Clostridiaceae</taxon>
        <taxon>Clostridium</taxon>
    </lineage>
</organism>
<feature type="compositionally biased region" description="Basic and acidic residues" evidence="1">
    <location>
        <begin position="437"/>
        <end position="450"/>
    </location>
</feature>
<feature type="transmembrane region" description="Helical" evidence="2">
    <location>
        <begin position="224"/>
        <end position="246"/>
    </location>
</feature>
<feature type="transmembrane region" description="Helical" evidence="2">
    <location>
        <begin position="96"/>
        <end position="115"/>
    </location>
</feature>
<protein>
    <submittedName>
        <fullName evidence="4">Membrane protein</fullName>
    </submittedName>
</protein>
<dbReference type="NCBIfam" id="NF045890">
    <property type="entry name" value="conj_pls20_p028"/>
    <property type="match status" value="1"/>
</dbReference>
<sequence>MSLLELTNLGILTITGIVNYCFRWVGWGAIVMLANIDSVVEEAVNKIYTLNSFFQSNEINSLIDRYKPIMWAIFAISLLVLGYKLMLNKKRDRQNIVTNILFSLIVVMALPMMMLQMSKITDMIVTDAKSGYTTSANLLVKDSLYDLYALDQNNFDFSNKNNIADSNILNININEEFEINNETKNEDIFKYKIEMLPNGKPDEVKLEKNWIAMDENYYRYNIDFIPVIISLLTTGVTLLCVGFKVAKLIYELAFKKLFAIIFAFADIEDDNKRLKAILKDILSSFLIIMLTAILLKLYILFNAWLSTVVSSTDIGIGFTSGTLAKLIFQISVSFAVVDAPNLVERILGIDAGLKSGFNTMLGAYAATKTMLGAGKSAVKMAGWGMKGMDKVMQGGATLAGATAGLVGGDSNNKTLSQEQEEVRNQKNNNSNGNTLQEEMKNAKGESKDNSSIRNSSQNENNNKNLSEEQGNIKSNQENLENSTDNSKTLSEEMKDKNGQNGEVNKPYETLQDEMNKFNGSNGVNNNKGESLQDEMNKDNSIAQSLNGNNQNESLQSEMNKANGNMDKDIKDLKTPSANSGNSTLQDEMKWNKENIPNINNNLDNNNNIRTNQPENIEHQGKSILRNNPITRKVNQYGDAYKLGKSATQRYNIPRRFTEKKNNKKGDRK</sequence>
<proteinExistence type="predicted"/>
<feature type="compositionally biased region" description="Polar residues" evidence="1">
    <location>
        <begin position="425"/>
        <end position="436"/>
    </location>
</feature>
<evidence type="ECO:0000256" key="2">
    <source>
        <dbReference type="SAM" id="Phobius"/>
    </source>
</evidence>
<dbReference type="InterPro" id="IPR058066">
    <property type="entry name" value="pXO2-14_N"/>
</dbReference>
<keyword evidence="2" id="KW-0812">Transmembrane</keyword>
<feature type="region of interest" description="Disordered" evidence="1">
    <location>
        <begin position="513"/>
        <end position="532"/>
    </location>
</feature>
<keyword evidence="2" id="KW-0472">Membrane</keyword>
<evidence type="ECO:0000313" key="5">
    <source>
        <dbReference type="Proteomes" id="UP000004342"/>
    </source>
</evidence>
<gene>
    <name evidence="4" type="ORF">AC1_A0268</name>
</gene>
<dbReference type="Pfam" id="PF26635">
    <property type="entry name" value="DUF8208"/>
    <property type="match status" value="1"/>
</dbReference>
<evidence type="ECO:0000256" key="1">
    <source>
        <dbReference type="SAM" id="MobiDB-lite"/>
    </source>
</evidence>
<feature type="compositionally biased region" description="Low complexity" evidence="1">
    <location>
        <begin position="451"/>
        <end position="468"/>
    </location>
</feature>
<comment type="caution">
    <text evidence="4">The sequence shown here is derived from an EMBL/GenBank/DDBJ whole genome shotgun (WGS) entry which is preliminary data.</text>
</comment>
<feature type="transmembrane region" description="Helical" evidence="2">
    <location>
        <begin position="281"/>
        <end position="301"/>
    </location>
</feature>
<reference evidence="4 5" key="1">
    <citation type="submission" date="2007-07" db="EMBL/GenBank/DDBJ databases">
        <title>Annotation of Clostridium perfringens B str. ATCC 3626.</title>
        <authorList>
            <person name="Paulsen I."/>
            <person name="Sebastian Y."/>
        </authorList>
    </citation>
    <scope>NUCLEOTIDE SEQUENCE [LARGE SCALE GENOMIC DNA]</scope>
    <source>
        <strain evidence="5">B str. ATCC 3626</strain>
    </source>
</reference>
<feature type="compositionally biased region" description="Low complexity" evidence="1">
    <location>
        <begin position="516"/>
        <end position="528"/>
    </location>
</feature>
<feature type="compositionally biased region" description="Polar residues" evidence="1">
    <location>
        <begin position="469"/>
        <end position="488"/>
    </location>
</feature>
<feature type="domain" description="DUF8208" evidence="3">
    <location>
        <begin position="16"/>
        <end position="364"/>
    </location>
</feature>
<dbReference type="AlphaFoldDB" id="A0AAV3BQT3"/>
<name>A0AAV3BQT3_CLOPF</name>
<accession>A0AAV3BQT3</accession>
<dbReference type="EMBL" id="ABDV01000021">
    <property type="protein sequence ID" value="EDT23194.1"/>
    <property type="molecule type" value="Genomic_DNA"/>
</dbReference>